<dbReference type="STRING" id="469378.Ccur_02860"/>
<name>C7MM73_CRYCD</name>
<keyword evidence="2" id="KW-1185">Reference proteome</keyword>
<evidence type="ECO:0000313" key="2">
    <source>
        <dbReference type="Proteomes" id="UP000000954"/>
    </source>
</evidence>
<sequence length="74" mass="8306">MKKDKKVIRCAECSNAAWRQHVGFHGTNELYCMERSGTVEPDDGCTFGCEGKPRWAAIEYEISLGDDAAKHGNW</sequence>
<dbReference type="Proteomes" id="UP000000954">
    <property type="component" value="Chromosome"/>
</dbReference>
<dbReference type="AlphaFoldDB" id="C7MM73"/>
<dbReference type="KEGG" id="ccu:Ccur_02860"/>
<organism evidence="1 2">
    <name type="scientific">Cryptobacterium curtum (strain ATCC 700683 / DSM 15641 / CCUG 43107 / 12-3)</name>
    <dbReference type="NCBI Taxonomy" id="469378"/>
    <lineage>
        <taxon>Bacteria</taxon>
        <taxon>Bacillati</taxon>
        <taxon>Actinomycetota</taxon>
        <taxon>Coriobacteriia</taxon>
        <taxon>Eggerthellales</taxon>
        <taxon>Eggerthellaceae</taxon>
        <taxon>Cryptobacterium</taxon>
    </lineage>
</organism>
<evidence type="ECO:0000313" key="1">
    <source>
        <dbReference type="EMBL" id="ACU94013.1"/>
    </source>
</evidence>
<accession>C7MM73</accession>
<dbReference type="EMBL" id="CP001682">
    <property type="protein sequence ID" value="ACU94013.1"/>
    <property type="molecule type" value="Genomic_DNA"/>
</dbReference>
<protein>
    <submittedName>
        <fullName evidence="1">Uncharacterized protein</fullName>
    </submittedName>
</protein>
<reference evidence="1 2" key="1">
    <citation type="journal article" date="2009" name="Stand. Genomic Sci.">
        <title>Complete genome sequence of Cryptobacterium curtum type strain (12-3).</title>
        <authorList>
            <person name="Mavrommatis K."/>
            <person name="Pukall R."/>
            <person name="Rohde C."/>
            <person name="Chen F."/>
            <person name="Sims D."/>
            <person name="Brettin T."/>
            <person name="Kuske C."/>
            <person name="Detter J.C."/>
            <person name="Han C."/>
            <person name="Lapidus A."/>
            <person name="Copeland A."/>
            <person name="Glavina Del Rio T."/>
            <person name="Nolan M."/>
            <person name="Lucas S."/>
            <person name="Tice H."/>
            <person name="Cheng J.F."/>
            <person name="Bruce D."/>
            <person name="Goodwin L."/>
            <person name="Pitluck S."/>
            <person name="Ovchinnikova G."/>
            <person name="Pati A."/>
            <person name="Ivanova N."/>
            <person name="Chen A."/>
            <person name="Palaniappan K."/>
            <person name="Chain P."/>
            <person name="D'haeseleer P."/>
            <person name="Goker M."/>
            <person name="Bristow J."/>
            <person name="Eisen J.A."/>
            <person name="Markowitz V."/>
            <person name="Hugenholtz P."/>
            <person name="Rohde M."/>
            <person name="Klenk H.P."/>
            <person name="Kyrpides N.C."/>
        </authorList>
    </citation>
    <scope>NUCLEOTIDE SEQUENCE [LARGE SCALE GENOMIC DNA]</scope>
    <source>
        <strain evidence="2">ATCC 700683 / DSM 15641 / 12-3</strain>
    </source>
</reference>
<gene>
    <name evidence="1" type="ordered locus">Ccur_02860</name>
</gene>
<proteinExistence type="predicted"/>
<dbReference type="HOGENOM" id="CLU_2681503_0_0_11"/>